<dbReference type="SUPFAM" id="SSF52540">
    <property type="entry name" value="P-loop containing nucleoside triphosphate hydrolases"/>
    <property type="match status" value="1"/>
</dbReference>
<organism evidence="2 3">
    <name type="scientific">Anseongella ginsenosidimutans</name>
    <dbReference type="NCBI Taxonomy" id="496056"/>
    <lineage>
        <taxon>Bacteria</taxon>
        <taxon>Pseudomonadati</taxon>
        <taxon>Bacteroidota</taxon>
        <taxon>Sphingobacteriia</taxon>
        <taxon>Sphingobacteriales</taxon>
        <taxon>Sphingobacteriaceae</taxon>
        <taxon>Anseongella</taxon>
    </lineage>
</organism>
<evidence type="ECO:0000313" key="2">
    <source>
        <dbReference type="EMBL" id="TCS89127.1"/>
    </source>
</evidence>
<dbReference type="InterPro" id="IPR038727">
    <property type="entry name" value="NadR/Ttd14_AAA_dom"/>
</dbReference>
<keyword evidence="2" id="KW-0548">Nucleotidyltransferase</keyword>
<reference evidence="2 3" key="1">
    <citation type="submission" date="2019-03" db="EMBL/GenBank/DDBJ databases">
        <title>Genomic Encyclopedia of Type Strains, Phase IV (KMG-IV): sequencing the most valuable type-strain genomes for metagenomic binning, comparative biology and taxonomic classification.</title>
        <authorList>
            <person name="Goeker M."/>
        </authorList>
    </citation>
    <scope>NUCLEOTIDE SEQUENCE [LARGE SCALE GENOMIC DNA]</scope>
    <source>
        <strain evidence="2 3">DSM 21100</strain>
    </source>
</reference>
<dbReference type="PANTHER" id="PTHR37512:SF1">
    <property type="entry name" value="NADR_TTD14 AAA DOMAIN-CONTAINING PROTEIN"/>
    <property type="match status" value="1"/>
</dbReference>
<sequence>MIKVAVIGPESTGKSTLALQLAKHYQTVWVPEYARYYCSYLGKDPVLQDEVNMFYGQIALEESLEPLANRLLICDVTILNVKVFCEEVFNECPEFIIEEVKNRFYDLYLLTDIDMPWEDDPLRGFPHRREYFFERYKKELEALNATYRVVSGLGEKRLQCAVRIIEELKGGEITS</sequence>
<protein>
    <submittedName>
        <fullName evidence="2">NadR type nicotinamide-nucleotide adenylyltransferase</fullName>
    </submittedName>
</protein>
<comment type="caution">
    <text evidence="2">The sequence shown here is derived from an EMBL/GenBank/DDBJ whole genome shotgun (WGS) entry which is preliminary data.</text>
</comment>
<dbReference type="EMBL" id="SMAD01000002">
    <property type="protein sequence ID" value="TCS89127.1"/>
    <property type="molecule type" value="Genomic_DNA"/>
</dbReference>
<evidence type="ECO:0000259" key="1">
    <source>
        <dbReference type="Pfam" id="PF13521"/>
    </source>
</evidence>
<dbReference type="InterPro" id="IPR027417">
    <property type="entry name" value="P-loop_NTPase"/>
</dbReference>
<keyword evidence="3" id="KW-1185">Reference proteome</keyword>
<dbReference type="Pfam" id="PF13521">
    <property type="entry name" value="AAA_28"/>
    <property type="match status" value="1"/>
</dbReference>
<dbReference type="RefSeq" id="WP_132128214.1">
    <property type="nucleotide sequence ID" value="NZ_CP042432.1"/>
</dbReference>
<dbReference type="InterPro" id="IPR052735">
    <property type="entry name" value="NAD_biosynth-regulator"/>
</dbReference>
<dbReference type="AlphaFoldDB" id="A0A4R3KUM6"/>
<keyword evidence="2" id="KW-0808">Transferase</keyword>
<dbReference type="GO" id="GO:0016779">
    <property type="term" value="F:nucleotidyltransferase activity"/>
    <property type="evidence" value="ECO:0007669"/>
    <property type="project" value="UniProtKB-KW"/>
</dbReference>
<accession>A0A4R3KUM6</accession>
<dbReference type="Proteomes" id="UP000295807">
    <property type="component" value="Unassembled WGS sequence"/>
</dbReference>
<dbReference type="PANTHER" id="PTHR37512">
    <property type="entry name" value="TRIFUNCTIONAL NAD BIOSYNTHESIS/REGULATOR PROTEIN NADR"/>
    <property type="match status" value="1"/>
</dbReference>
<feature type="domain" description="NadR/Ttd14 AAA" evidence="1">
    <location>
        <begin position="3"/>
        <end position="157"/>
    </location>
</feature>
<dbReference type="OrthoDB" id="9151999at2"/>
<gene>
    <name evidence="2" type="ORF">EDD80_102321</name>
</gene>
<evidence type="ECO:0000313" key="3">
    <source>
        <dbReference type="Proteomes" id="UP000295807"/>
    </source>
</evidence>
<proteinExistence type="predicted"/>
<name>A0A4R3KUM6_9SPHI</name>
<dbReference type="Gene3D" id="3.40.50.300">
    <property type="entry name" value="P-loop containing nucleotide triphosphate hydrolases"/>
    <property type="match status" value="1"/>
</dbReference>